<dbReference type="AlphaFoldDB" id="A0A242MV08"/>
<name>A0A242MV08_CABSO</name>
<protein>
    <submittedName>
        <fullName evidence="1">Uncharacterized protein</fullName>
    </submittedName>
</protein>
<reference evidence="1 2" key="1">
    <citation type="submission" date="2017-03" db="EMBL/GenBank/DDBJ databases">
        <title>Genome analysis of strain PAMC 26577.</title>
        <authorList>
            <person name="Oh H.-M."/>
            <person name="Yang J.-A."/>
        </authorList>
    </citation>
    <scope>NUCLEOTIDE SEQUENCE [LARGE SCALE GENOMIC DNA]</scope>
    <source>
        <strain evidence="1 2">PAMC 26577</strain>
    </source>
</reference>
<proteinExistence type="predicted"/>
<dbReference type="Proteomes" id="UP000195221">
    <property type="component" value="Unassembled WGS sequence"/>
</dbReference>
<gene>
    <name evidence="1" type="ORF">PAMC26577_13430</name>
</gene>
<evidence type="ECO:0000313" key="2">
    <source>
        <dbReference type="Proteomes" id="UP000195221"/>
    </source>
</evidence>
<comment type="caution">
    <text evidence="1">The sequence shown here is derived from an EMBL/GenBank/DDBJ whole genome shotgun (WGS) entry which is preliminary data.</text>
</comment>
<accession>A0A242MV08</accession>
<dbReference type="EMBL" id="NBTZ01000052">
    <property type="protein sequence ID" value="OTP75270.1"/>
    <property type="molecule type" value="Genomic_DNA"/>
</dbReference>
<evidence type="ECO:0000313" key="1">
    <source>
        <dbReference type="EMBL" id="OTP75270.1"/>
    </source>
</evidence>
<sequence length="37" mass="4229">MDKPEVSDYRMGKTDSGWSAFLTMHGYVAYFSIGWPP</sequence>
<organism evidence="1 2">
    <name type="scientific">Caballeronia sordidicola</name>
    <name type="common">Burkholderia sordidicola</name>
    <dbReference type="NCBI Taxonomy" id="196367"/>
    <lineage>
        <taxon>Bacteria</taxon>
        <taxon>Pseudomonadati</taxon>
        <taxon>Pseudomonadota</taxon>
        <taxon>Betaproteobacteria</taxon>
        <taxon>Burkholderiales</taxon>
        <taxon>Burkholderiaceae</taxon>
        <taxon>Caballeronia</taxon>
    </lineage>
</organism>